<dbReference type="AlphaFoldDB" id="A0A1L7XL85"/>
<keyword evidence="2" id="KW-1133">Transmembrane helix</keyword>
<keyword evidence="2" id="KW-0812">Transmembrane</keyword>
<evidence type="ECO:0000256" key="1">
    <source>
        <dbReference type="SAM" id="MobiDB-lite"/>
    </source>
</evidence>
<feature type="compositionally biased region" description="Gly residues" evidence="1">
    <location>
        <begin position="40"/>
        <end position="52"/>
    </location>
</feature>
<gene>
    <name evidence="3" type="ORF">PAC_15597</name>
</gene>
<feature type="region of interest" description="Disordered" evidence="1">
    <location>
        <begin position="34"/>
        <end position="67"/>
    </location>
</feature>
<feature type="transmembrane region" description="Helical" evidence="2">
    <location>
        <begin position="149"/>
        <end position="167"/>
    </location>
</feature>
<name>A0A1L7XL85_9HELO</name>
<evidence type="ECO:0000313" key="3">
    <source>
        <dbReference type="EMBL" id="CZR65697.1"/>
    </source>
</evidence>
<dbReference type="Proteomes" id="UP000184330">
    <property type="component" value="Unassembled WGS sequence"/>
</dbReference>
<reference evidence="3 4" key="1">
    <citation type="submission" date="2016-03" db="EMBL/GenBank/DDBJ databases">
        <authorList>
            <person name="Ploux O."/>
        </authorList>
    </citation>
    <scope>NUCLEOTIDE SEQUENCE [LARGE SCALE GENOMIC DNA]</scope>
    <source>
        <strain evidence="3 4">UAMH 11012</strain>
    </source>
</reference>
<evidence type="ECO:0000313" key="4">
    <source>
        <dbReference type="Proteomes" id="UP000184330"/>
    </source>
</evidence>
<dbReference type="EMBL" id="FJOG01000032">
    <property type="protein sequence ID" value="CZR65697.1"/>
    <property type="molecule type" value="Genomic_DNA"/>
</dbReference>
<keyword evidence="2" id="KW-0472">Membrane</keyword>
<proteinExistence type="predicted"/>
<accession>A0A1L7XL85</accession>
<organism evidence="3 4">
    <name type="scientific">Phialocephala subalpina</name>
    <dbReference type="NCBI Taxonomy" id="576137"/>
    <lineage>
        <taxon>Eukaryota</taxon>
        <taxon>Fungi</taxon>
        <taxon>Dikarya</taxon>
        <taxon>Ascomycota</taxon>
        <taxon>Pezizomycotina</taxon>
        <taxon>Leotiomycetes</taxon>
        <taxon>Helotiales</taxon>
        <taxon>Mollisiaceae</taxon>
        <taxon>Phialocephala</taxon>
        <taxon>Phialocephala fortinii species complex</taxon>
    </lineage>
</organism>
<keyword evidence="4" id="KW-1185">Reference proteome</keyword>
<sequence length="253" mass="27666">MLFSSAHYAQRLFFPGARNFSIVILALANQTQNDTQQRGHGAGGGGHGGDGEGSSAPPGVAVSGHQNDGDTLRASCVRLNYDSFPGNLTYRYPPIATSVVLVEIGNLRPVHIATSTLKVRSQRTTQEAEAQNVNNDGIPKTRMRTSNPLAFAVLLILLALAIFPSTVHSAAADGILYLHRDSTDILYDRHNVNSTLPKIIIYESPEGSYWTATPEQFYFKGVHEVHEVIHGINWEDLWTMIQTLEEVDRDGGV</sequence>
<protein>
    <submittedName>
        <fullName evidence="3">Uncharacterized protein</fullName>
    </submittedName>
</protein>
<evidence type="ECO:0000256" key="2">
    <source>
        <dbReference type="SAM" id="Phobius"/>
    </source>
</evidence>